<dbReference type="OrthoDB" id="9807740at2"/>
<dbReference type="GO" id="GO:0004521">
    <property type="term" value="F:RNA endonuclease activity"/>
    <property type="evidence" value="ECO:0007669"/>
    <property type="project" value="UniProtKB-UniRule"/>
</dbReference>
<feature type="binding site" evidence="7">
    <location>
        <position position="130"/>
    </location>
    <ligand>
        <name>Zn(2+)</name>
        <dbReference type="ChEBI" id="CHEBI:29105"/>
        <note>catalytic</note>
    </ligand>
</feature>
<evidence type="ECO:0000256" key="3">
    <source>
        <dbReference type="ARBA" id="ARBA00022723"/>
    </source>
</evidence>
<reference evidence="8 9" key="1">
    <citation type="submission" date="2014-11" db="EMBL/GenBank/DDBJ databases">
        <title>Whole genome shotgun sequence of Sphingomonas parapaucimobilis NBRC 15100.</title>
        <authorList>
            <person name="Katano-Makiyama Y."/>
            <person name="Hosoyama A."/>
            <person name="Hashimoto M."/>
            <person name="Hosoyama Y."/>
            <person name="Noguchi M."/>
            <person name="Numata M."/>
            <person name="Tsuchikane K."/>
            <person name="Hirakata S."/>
            <person name="Uohara A."/>
            <person name="Shimodaira J."/>
            <person name="Ohji S."/>
            <person name="Ichikawa N."/>
            <person name="Kimura A."/>
            <person name="Yamazoe A."/>
            <person name="Fujita N."/>
        </authorList>
    </citation>
    <scope>NUCLEOTIDE SEQUENCE [LARGE SCALE GENOMIC DNA]</scope>
    <source>
        <strain evidence="8 9">NBRC 15100</strain>
    </source>
</reference>
<evidence type="ECO:0000256" key="5">
    <source>
        <dbReference type="ARBA" id="ARBA00022801"/>
    </source>
</evidence>
<keyword evidence="7" id="KW-0698">rRNA processing</keyword>
<dbReference type="AlphaFoldDB" id="A0A0A1W9W3"/>
<keyword evidence="2 7" id="KW-0540">Nuclease</keyword>
<feature type="binding site" evidence="7">
    <location>
        <position position="140"/>
    </location>
    <ligand>
        <name>Zn(2+)</name>
        <dbReference type="ChEBI" id="CHEBI:29105"/>
        <note>catalytic</note>
    </ligand>
</feature>
<dbReference type="InterPro" id="IPR002036">
    <property type="entry name" value="YbeY"/>
</dbReference>
<dbReference type="GO" id="GO:0005737">
    <property type="term" value="C:cytoplasm"/>
    <property type="evidence" value="ECO:0007669"/>
    <property type="project" value="UniProtKB-SubCell"/>
</dbReference>
<dbReference type="GO" id="GO:0008270">
    <property type="term" value="F:zinc ion binding"/>
    <property type="evidence" value="ECO:0007669"/>
    <property type="project" value="UniProtKB-UniRule"/>
</dbReference>
<evidence type="ECO:0000313" key="8">
    <source>
        <dbReference type="EMBL" id="GAM01992.1"/>
    </source>
</evidence>
<dbReference type="eggNOG" id="COG0319">
    <property type="taxonomic scope" value="Bacteria"/>
</dbReference>
<organism evidence="8 9">
    <name type="scientific">Sphingomonas parapaucimobilis NBRC 15100</name>
    <dbReference type="NCBI Taxonomy" id="1219049"/>
    <lineage>
        <taxon>Bacteria</taxon>
        <taxon>Pseudomonadati</taxon>
        <taxon>Pseudomonadota</taxon>
        <taxon>Alphaproteobacteria</taxon>
        <taxon>Sphingomonadales</taxon>
        <taxon>Sphingomonadaceae</taxon>
        <taxon>Sphingomonas</taxon>
    </lineage>
</organism>
<comment type="function">
    <text evidence="7">Single strand-specific metallo-endoribonuclease involved in late-stage 70S ribosome quality control and in maturation of the 3' terminus of the 16S rRNA.</text>
</comment>
<sequence length="171" mass="18912">MIEIALIHEEPWLGDEQSWEALATRAARAAIERTPYGPLLTTPALIEISVRLTSDDEVHSLNRQYRQKDKPTNVLSFPMVQPDLIETVTQNSDDGEVLLGDIVLAHGVCIAEAAERGITAETHATHLLVHGVLHLLGYDHMNDDEAEAMEAIERDALASLGIDDPYLVRED</sequence>
<evidence type="ECO:0000256" key="7">
    <source>
        <dbReference type="HAMAP-Rule" id="MF_00009"/>
    </source>
</evidence>
<dbReference type="PANTHER" id="PTHR46986:SF1">
    <property type="entry name" value="ENDORIBONUCLEASE YBEY, CHLOROPLASTIC"/>
    <property type="match status" value="1"/>
</dbReference>
<keyword evidence="7" id="KW-0963">Cytoplasm</keyword>
<dbReference type="RefSeq" id="WP_042489590.1">
    <property type="nucleotide sequence ID" value="NZ_BBPI01000070.1"/>
</dbReference>
<dbReference type="Gene3D" id="3.40.390.30">
    <property type="entry name" value="Metalloproteases ('zincins'), catalytic domain"/>
    <property type="match status" value="1"/>
</dbReference>
<keyword evidence="3 7" id="KW-0479">Metal-binding</keyword>
<dbReference type="InterPro" id="IPR023091">
    <property type="entry name" value="MetalPrtase_cat_dom_sf_prd"/>
</dbReference>
<evidence type="ECO:0000256" key="6">
    <source>
        <dbReference type="ARBA" id="ARBA00022833"/>
    </source>
</evidence>
<protein>
    <recommendedName>
        <fullName evidence="7">Endoribonuclease YbeY</fullName>
        <ecNumber evidence="7">3.1.-.-</ecNumber>
    </recommendedName>
</protein>
<keyword evidence="9" id="KW-1185">Reference proteome</keyword>
<evidence type="ECO:0000256" key="4">
    <source>
        <dbReference type="ARBA" id="ARBA00022759"/>
    </source>
</evidence>
<dbReference type="Pfam" id="PF02130">
    <property type="entry name" value="YbeY"/>
    <property type="match status" value="1"/>
</dbReference>
<dbReference type="EC" id="3.1.-.-" evidence="7"/>
<keyword evidence="4 7" id="KW-0255">Endonuclease</keyword>
<dbReference type="PROSITE" id="PS01306">
    <property type="entry name" value="UPF0054"/>
    <property type="match status" value="1"/>
</dbReference>
<comment type="subcellular location">
    <subcellularLocation>
        <location evidence="7">Cytoplasm</location>
    </subcellularLocation>
</comment>
<accession>A0A0A1W9W3</accession>
<name>A0A0A1W9W3_9SPHN</name>
<dbReference type="Proteomes" id="UP000032305">
    <property type="component" value="Unassembled WGS sequence"/>
</dbReference>
<keyword evidence="6 7" id="KW-0862">Zinc</keyword>
<proteinExistence type="inferred from homology"/>
<feature type="binding site" evidence="7">
    <location>
        <position position="134"/>
    </location>
    <ligand>
        <name>Zn(2+)</name>
        <dbReference type="ChEBI" id="CHEBI:29105"/>
        <note>catalytic</note>
    </ligand>
</feature>
<evidence type="ECO:0000256" key="1">
    <source>
        <dbReference type="ARBA" id="ARBA00010875"/>
    </source>
</evidence>
<comment type="similarity">
    <text evidence="1 7">Belongs to the endoribonuclease YbeY family.</text>
</comment>
<dbReference type="SUPFAM" id="SSF55486">
    <property type="entry name" value="Metalloproteases ('zincins'), catalytic domain"/>
    <property type="match status" value="1"/>
</dbReference>
<comment type="caution">
    <text evidence="8">The sequence shown here is derived from an EMBL/GenBank/DDBJ whole genome shotgun (WGS) entry which is preliminary data.</text>
</comment>
<keyword evidence="7" id="KW-0690">Ribosome biogenesis</keyword>
<dbReference type="GO" id="GO:0006364">
    <property type="term" value="P:rRNA processing"/>
    <property type="evidence" value="ECO:0007669"/>
    <property type="project" value="UniProtKB-UniRule"/>
</dbReference>
<gene>
    <name evidence="7" type="primary">ybeY</name>
    <name evidence="8" type="ORF">SP5_070_00750</name>
</gene>
<dbReference type="EMBL" id="BBPI01000070">
    <property type="protein sequence ID" value="GAM01992.1"/>
    <property type="molecule type" value="Genomic_DNA"/>
</dbReference>
<dbReference type="InterPro" id="IPR020549">
    <property type="entry name" value="YbeY_CS"/>
</dbReference>
<dbReference type="HAMAP" id="MF_00009">
    <property type="entry name" value="Endoribonucl_YbeY"/>
    <property type="match status" value="1"/>
</dbReference>
<comment type="cofactor">
    <cofactor evidence="7">
        <name>Zn(2+)</name>
        <dbReference type="ChEBI" id="CHEBI:29105"/>
    </cofactor>
    <text evidence="7">Binds 1 zinc ion.</text>
</comment>
<dbReference type="GO" id="GO:0004222">
    <property type="term" value="F:metalloendopeptidase activity"/>
    <property type="evidence" value="ECO:0007669"/>
    <property type="project" value="InterPro"/>
</dbReference>
<evidence type="ECO:0000256" key="2">
    <source>
        <dbReference type="ARBA" id="ARBA00022722"/>
    </source>
</evidence>
<evidence type="ECO:0000313" key="9">
    <source>
        <dbReference type="Proteomes" id="UP000032305"/>
    </source>
</evidence>
<dbReference type="PANTHER" id="PTHR46986">
    <property type="entry name" value="ENDORIBONUCLEASE YBEY, CHLOROPLASTIC"/>
    <property type="match status" value="1"/>
</dbReference>
<dbReference type="NCBIfam" id="TIGR00043">
    <property type="entry name" value="rRNA maturation RNase YbeY"/>
    <property type="match status" value="1"/>
</dbReference>
<keyword evidence="5 7" id="KW-0378">Hydrolase</keyword>